<protein>
    <recommendedName>
        <fullName evidence="4">PPM-type phosphatase domain-containing protein</fullName>
    </recommendedName>
</protein>
<name>A0A2M6W9Z4_9BACT</name>
<proteinExistence type="predicted"/>
<evidence type="ECO:0000313" key="3">
    <source>
        <dbReference type="Proteomes" id="UP000231464"/>
    </source>
</evidence>
<dbReference type="Proteomes" id="UP000231464">
    <property type="component" value="Unassembled WGS sequence"/>
</dbReference>
<dbReference type="EMBL" id="PFBP01000053">
    <property type="protein sequence ID" value="PIT89561.1"/>
    <property type="molecule type" value="Genomic_DNA"/>
</dbReference>
<evidence type="ECO:0000313" key="2">
    <source>
        <dbReference type="EMBL" id="PIT89561.1"/>
    </source>
</evidence>
<reference evidence="3" key="1">
    <citation type="submission" date="2017-09" db="EMBL/GenBank/DDBJ databases">
        <title>Depth-based differentiation of microbial function through sediment-hosted aquifers and enrichment of novel symbionts in the deep terrestrial subsurface.</title>
        <authorList>
            <person name="Probst A.J."/>
            <person name="Ladd B."/>
            <person name="Jarett J.K."/>
            <person name="Geller-Mcgrath D.E."/>
            <person name="Sieber C.M.K."/>
            <person name="Emerson J.B."/>
            <person name="Anantharaman K."/>
            <person name="Thomas B.C."/>
            <person name="Malmstrom R."/>
            <person name="Stieglmeier M."/>
            <person name="Klingl A."/>
            <person name="Woyke T."/>
            <person name="Ryan C.M."/>
            <person name="Banfield J.F."/>
        </authorList>
    </citation>
    <scope>NUCLEOTIDE SEQUENCE [LARGE SCALE GENOMIC DNA]</scope>
</reference>
<comment type="caution">
    <text evidence="2">The sequence shown here is derived from an EMBL/GenBank/DDBJ whole genome shotgun (WGS) entry which is preliminary data.</text>
</comment>
<keyword evidence="1" id="KW-0472">Membrane</keyword>
<accession>A0A2M6W9Z4</accession>
<keyword evidence="1" id="KW-0812">Transmembrane</keyword>
<sequence length="684" mass="77435">MEYNWGKILIPSVRNSFYGDIFVAPEDMAEKSNLGQLFVLLGLKGRDKSLAHKARDLMDLIVSSYYSSPTSDIESSLTATCQTINLNLTDIFGASMMGQAKINILVGVAKADNLVFSSIGVWSGNLFRNKKSSSIVPNAAGEIREEKFSQITVGEARADDVLLFANLSLFDFFSTEKIKEVVLKLSTSAAVEQFKNLAGTVNNAEIIGLVFKYNGAVKKSIESSPQKYLQEFYGSEESMQRLGNLEQRTSRTLSASLWPGLIKFKKYLTGSIGNIFKRNKKSNRKELQLPKEQTDHVEGREKNKNGWQKINFWRIAKLIPKNNFFKDKKIFIRFIALLIAIFAASIIYLNYEKKTAAENKQLSATLAVIEDKKNEAEAVLIYEEKEKARSILGEALNLAKSYYGVEAKWQELFGQQQKEVTALLNKINNIYEVVLNQTADFSAVNSQIKNIFKNKSAWQILLADGEFYQLDNATKNPVSLWQNDKIKLLTMIGDDIIYFDQENNFYNLDKQGASKELKINLATTIAIAEIIPYGDNLYLLDNSLGEIRKIIKPLAGGAVISFWYQDDKNLIKSGHSMMIDGNIWLVNGNQVLKFFKGKKETFNLGSIDQPLGNDLQIYTEKDWPLMYVLDRQNKRLVVVNKENGGVIKQYLNNDLSSVQQMVVDDGQKNIWSVIDKKVYRMEMK</sequence>
<gene>
    <name evidence="2" type="ORF">COU23_03250</name>
</gene>
<evidence type="ECO:0008006" key="4">
    <source>
        <dbReference type="Google" id="ProtNLM"/>
    </source>
</evidence>
<evidence type="ECO:0000256" key="1">
    <source>
        <dbReference type="SAM" id="Phobius"/>
    </source>
</evidence>
<dbReference type="SUPFAM" id="SSF63825">
    <property type="entry name" value="YWTD domain"/>
    <property type="match status" value="1"/>
</dbReference>
<feature type="transmembrane region" description="Helical" evidence="1">
    <location>
        <begin position="330"/>
        <end position="351"/>
    </location>
</feature>
<organism evidence="2 3">
    <name type="scientific">Candidatus Kuenenbacteria bacterium CG10_big_fil_rev_8_21_14_0_10_36_11</name>
    <dbReference type="NCBI Taxonomy" id="1974618"/>
    <lineage>
        <taxon>Bacteria</taxon>
        <taxon>Candidatus Kueneniibacteriota</taxon>
    </lineage>
</organism>
<keyword evidence="1" id="KW-1133">Transmembrane helix</keyword>
<dbReference type="AlphaFoldDB" id="A0A2M6W9Z4"/>